<dbReference type="EMBL" id="LSRX01000082">
    <property type="protein sequence ID" value="OLQ10240.1"/>
    <property type="molecule type" value="Genomic_DNA"/>
</dbReference>
<accession>A0A1Q9ES35</accession>
<evidence type="ECO:0000313" key="3">
    <source>
        <dbReference type="EMBL" id="OLQ10240.1"/>
    </source>
</evidence>
<keyword evidence="2" id="KW-0812">Transmembrane</keyword>
<comment type="caution">
    <text evidence="3">The sequence shown here is derived from an EMBL/GenBank/DDBJ whole genome shotgun (WGS) entry which is preliminary data.</text>
</comment>
<dbReference type="Proteomes" id="UP000186817">
    <property type="component" value="Unassembled WGS sequence"/>
</dbReference>
<gene>
    <name evidence="3" type="ORF">AK812_SmicGene6135</name>
</gene>
<evidence type="ECO:0000256" key="2">
    <source>
        <dbReference type="SAM" id="Phobius"/>
    </source>
</evidence>
<evidence type="ECO:0000256" key="1">
    <source>
        <dbReference type="SAM" id="MobiDB-lite"/>
    </source>
</evidence>
<keyword evidence="2" id="KW-0472">Membrane</keyword>
<reference evidence="3 4" key="1">
    <citation type="submission" date="2016-02" db="EMBL/GenBank/DDBJ databases">
        <title>Genome analysis of coral dinoflagellate symbionts highlights evolutionary adaptations to a symbiotic lifestyle.</title>
        <authorList>
            <person name="Aranda M."/>
            <person name="Li Y."/>
            <person name="Liew Y.J."/>
            <person name="Baumgarten S."/>
            <person name="Simakov O."/>
            <person name="Wilson M."/>
            <person name="Piel J."/>
            <person name="Ashoor H."/>
            <person name="Bougouffa S."/>
            <person name="Bajic V.B."/>
            <person name="Ryu T."/>
            <person name="Ravasi T."/>
            <person name="Bayer T."/>
            <person name="Micklem G."/>
            <person name="Kim H."/>
            <person name="Bhak J."/>
            <person name="Lajeunesse T.C."/>
            <person name="Voolstra C.R."/>
        </authorList>
    </citation>
    <scope>NUCLEOTIDE SEQUENCE [LARGE SCALE GENOMIC DNA]</scope>
    <source>
        <strain evidence="3 4">CCMP2467</strain>
    </source>
</reference>
<feature type="transmembrane region" description="Helical" evidence="2">
    <location>
        <begin position="131"/>
        <end position="158"/>
    </location>
</feature>
<protein>
    <submittedName>
        <fullName evidence="3">Uncharacterized protein</fullName>
    </submittedName>
</protein>
<sequence>MPSKVKVQICPQFWASSELLPTAGGVDWCDKHSAALPPKQRFDFAKPADGDTLCTSTNVAGTAPHGATPQETQNQRHGSLTPEYLRTEKYTVEEPWSALRFLARLSPGLCLSNLFVLHFAGAYVLDEPIELSVFVCCAYLLMTFLLSLLVSLLPLFLVEGPAACLLSNGLPQDMPVLPAAAAAA</sequence>
<proteinExistence type="predicted"/>
<evidence type="ECO:0000313" key="4">
    <source>
        <dbReference type="Proteomes" id="UP000186817"/>
    </source>
</evidence>
<name>A0A1Q9ES35_SYMMI</name>
<keyword evidence="2" id="KW-1133">Transmembrane helix</keyword>
<organism evidence="3 4">
    <name type="scientific">Symbiodinium microadriaticum</name>
    <name type="common">Dinoflagellate</name>
    <name type="synonym">Zooxanthella microadriatica</name>
    <dbReference type="NCBI Taxonomy" id="2951"/>
    <lineage>
        <taxon>Eukaryota</taxon>
        <taxon>Sar</taxon>
        <taxon>Alveolata</taxon>
        <taxon>Dinophyceae</taxon>
        <taxon>Suessiales</taxon>
        <taxon>Symbiodiniaceae</taxon>
        <taxon>Symbiodinium</taxon>
    </lineage>
</organism>
<keyword evidence="4" id="KW-1185">Reference proteome</keyword>
<feature type="compositionally biased region" description="Polar residues" evidence="1">
    <location>
        <begin position="69"/>
        <end position="78"/>
    </location>
</feature>
<dbReference type="AlphaFoldDB" id="A0A1Q9ES35"/>
<feature type="region of interest" description="Disordered" evidence="1">
    <location>
        <begin position="59"/>
        <end position="79"/>
    </location>
</feature>